<proteinExistence type="predicted"/>
<evidence type="ECO:0000313" key="1">
    <source>
        <dbReference type="EMBL" id="MDS0261260.1"/>
    </source>
</evidence>
<organism evidence="1 2">
    <name type="scientific">Haloarcula saliterrae</name>
    <dbReference type="NCBI Taxonomy" id="2950534"/>
    <lineage>
        <taxon>Archaea</taxon>
        <taxon>Methanobacteriati</taxon>
        <taxon>Methanobacteriota</taxon>
        <taxon>Stenosarchaea group</taxon>
        <taxon>Halobacteria</taxon>
        <taxon>Halobacteriales</taxon>
        <taxon>Haloarculaceae</taxon>
        <taxon>Haloarcula</taxon>
    </lineage>
</organism>
<comment type="caution">
    <text evidence="1">The sequence shown here is derived from an EMBL/GenBank/DDBJ whole genome shotgun (WGS) entry which is preliminary data.</text>
</comment>
<dbReference type="EMBL" id="JAMQON010000006">
    <property type="protein sequence ID" value="MDS0261260.1"/>
    <property type="molecule type" value="Genomic_DNA"/>
</dbReference>
<keyword evidence="2" id="KW-1185">Reference proteome</keyword>
<gene>
    <name evidence="1" type="ORF">NDI56_17820</name>
</gene>
<feature type="non-terminal residue" evidence="1">
    <location>
        <position position="209"/>
    </location>
</feature>
<accession>A0ABU2FHT7</accession>
<protein>
    <submittedName>
        <fullName evidence="1">Uncharacterized protein</fullName>
    </submittedName>
</protein>
<name>A0ABU2FHT7_9EURY</name>
<evidence type="ECO:0000313" key="2">
    <source>
        <dbReference type="Proteomes" id="UP001259659"/>
    </source>
</evidence>
<reference evidence="1 2" key="1">
    <citation type="submission" date="2022-06" db="EMBL/GenBank/DDBJ databases">
        <title>Haloarcula sp. a new haloarchaeum isolate from saline soil.</title>
        <authorList>
            <person name="Strakova D."/>
            <person name="Galisteo C."/>
            <person name="Sanchez-Porro C."/>
            <person name="Ventosa A."/>
        </authorList>
    </citation>
    <scope>NUCLEOTIDE SEQUENCE [LARGE SCALE GENOMIC DNA]</scope>
    <source>
        <strain evidence="1 2">S1CR25-12</strain>
    </source>
</reference>
<dbReference type="Proteomes" id="UP001259659">
    <property type="component" value="Unassembled WGS sequence"/>
</dbReference>
<sequence>MVDDTDVKIEPQTVYDRYEALAERVATEEARLLRQFPLDEPQGIDDAIRGCISDWENQRKSLRTVAVVNALEHAADGDVPTVCVDVLVSLDATINVLDDIIDHASPSKADKVGYTANAAFATTLLHSSLPASVHKQATEQLFRYFTQLFQTPKVESRLLASMQRKTSRADQITVATEIYQYRALDIDVFVELALLIYADSAQSDLSQSV</sequence>